<feature type="compositionally biased region" description="Low complexity" evidence="1">
    <location>
        <begin position="118"/>
        <end position="129"/>
    </location>
</feature>
<protein>
    <submittedName>
        <fullName evidence="3">Uncharacterized protein</fullName>
    </submittedName>
</protein>
<dbReference type="AlphaFoldDB" id="A0A517NZA6"/>
<evidence type="ECO:0000313" key="3">
    <source>
        <dbReference type="EMBL" id="QDT12433.1"/>
    </source>
</evidence>
<evidence type="ECO:0000313" key="4">
    <source>
        <dbReference type="Proteomes" id="UP000319817"/>
    </source>
</evidence>
<keyword evidence="2" id="KW-0732">Signal</keyword>
<dbReference type="RefSeq" id="WP_145420308.1">
    <property type="nucleotide sequence ID" value="NZ_CP036526.1"/>
</dbReference>
<dbReference type="Proteomes" id="UP000319817">
    <property type="component" value="Chromosome"/>
</dbReference>
<reference evidence="3 4" key="1">
    <citation type="submission" date="2019-02" db="EMBL/GenBank/DDBJ databases">
        <title>Deep-cultivation of Planctomycetes and their phenomic and genomic characterization uncovers novel biology.</title>
        <authorList>
            <person name="Wiegand S."/>
            <person name="Jogler M."/>
            <person name="Boedeker C."/>
            <person name="Pinto D."/>
            <person name="Vollmers J."/>
            <person name="Rivas-Marin E."/>
            <person name="Kohn T."/>
            <person name="Peeters S.H."/>
            <person name="Heuer A."/>
            <person name="Rast P."/>
            <person name="Oberbeckmann S."/>
            <person name="Bunk B."/>
            <person name="Jeske O."/>
            <person name="Meyerdierks A."/>
            <person name="Storesund J.E."/>
            <person name="Kallscheuer N."/>
            <person name="Luecker S."/>
            <person name="Lage O.M."/>
            <person name="Pohl T."/>
            <person name="Merkel B.J."/>
            <person name="Hornburger P."/>
            <person name="Mueller R.-W."/>
            <person name="Bruemmer F."/>
            <person name="Labrenz M."/>
            <person name="Spormann A.M."/>
            <person name="Op den Camp H."/>
            <person name="Overmann J."/>
            <person name="Amann R."/>
            <person name="Jetten M.S.M."/>
            <person name="Mascher T."/>
            <person name="Medema M.H."/>
            <person name="Devos D.P."/>
            <person name="Kaster A.-K."/>
            <person name="Ovreas L."/>
            <person name="Rohde M."/>
            <person name="Galperin M.Y."/>
            <person name="Jogler C."/>
        </authorList>
    </citation>
    <scope>NUCLEOTIDE SEQUENCE [LARGE SCALE GENOMIC DNA]</scope>
    <source>
        <strain evidence="3 4">K23_9</strain>
    </source>
</reference>
<feature type="region of interest" description="Disordered" evidence="1">
    <location>
        <begin position="48"/>
        <end position="136"/>
    </location>
</feature>
<organism evidence="3 4">
    <name type="scientific">Stieleria marina</name>
    <dbReference type="NCBI Taxonomy" id="1930275"/>
    <lineage>
        <taxon>Bacteria</taxon>
        <taxon>Pseudomonadati</taxon>
        <taxon>Planctomycetota</taxon>
        <taxon>Planctomycetia</taxon>
        <taxon>Pirellulales</taxon>
        <taxon>Pirellulaceae</taxon>
        <taxon>Stieleria</taxon>
    </lineage>
</organism>
<name>A0A517NZA6_9BACT</name>
<sequence length="311" mass="33004" precursor="true">MSLNGRTLCFALIFFIPCTSSFAQINDPFGSDPFGEAQPAAKAEIAAPADDPFGTPQQPAAEAANDPFGQTAKPAANQSDPFGGATQPAAATDNPFGDTRKPAAKKAASAMTDPFGKPAPKVATPAATPQPSLGSSKVNEQIRAKLNDPTSQFFVETPLGEAIAVLSRTHNIPMVINASALEEIGLSNDVPVNLTLQNVSLRSFLRLMLKSLDCTYVIKNEVLQITTMESAEQNLTVRSYTMSEELAPRADKIIKALTASVVSDTWSQSGGPSSVNAVDHVLVVSTTEIVHEEVEKFVAMLEDAFKKRKGL</sequence>
<dbReference type="OrthoDB" id="291047at2"/>
<feature type="signal peptide" evidence="2">
    <location>
        <begin position="1"/>
        <end position="23"/>
    </location>
</feature>
<feature type="chain" id="PRO_5021939938" evidence="2">
    <location>
        <begin position="24"/>
        <end position="311"/>
    </location>
</feature>
<keyword evidence="4" id="KW-1185">Reference proteome</keyword>
<evidence type="ECO:0000256" key="2">
    <source>
        <dbReference type="SAM" id="SignalP"/>
    </source>
</evidence>
<evidence type="ECO:0000256" key="1">
    <source>
        <dbReference type="SAM" id="MobiDB-lite"/>
    </source>
</evidence>
<dbReference type="EMBL" id="CP036526">
    <property type="protein sequence ID" value="QDT12433.1"/>
    <property type="molecule type" value="Genomic_DNA"/>
</dbReference>
<gene>
    <name evidence="3" type="ORF">K239x_44430</name>
</gene>
<proteinExistence type="predicted"/>
<accession>A0A517NZA6</accession>